<dbReference type="InterPro" id="IPR044946">
    <property type="entry name" value="Restrct_endonuc_typeI_TRD_sf"/>
</dbReference>
<evidence type="ECO:0000313" key="6">
    <source>
        <dbReference type="Proteomes" id="UP000186931"/>
    </source>
</evidence>
<dbReference type="PANTHER" id="PTHR30408:SF12">
    <property type="entry name" value="TYPE I RESTRICTION ENZYME MJAVIII SPECIFICITY SUBUNIT"/>
    <property type="match status" value="1"/>
</dbReference>
<feature type="domain" description="Type I restriction modification DNA specificity" evidence="4">
    <location>
        <begin position="156"/>
        <end position="330"/>
    </location>
</feature>
<comment type="similarity">
    <text evidence="1">Belongs to the type-I restriction system S methylase family.</text>
</comment>
<gene>
    <name evidence="5" type="ORF">BJN41_13570</name>
</gene>
<dbReference type="REBASE" id="173391">
    <property type="entry name" value="S.Ato52ORF13575P"/>
</dbReference>
<evidence type="ECO:0000256" key="1">
    <source>
        <dbReference type="ARBA" id="ARBA00010923"/>
    </source>
</evidence>
<dbReference type="InterPro" id="IPR000055">
    <property type="entry name" value="Restrct_endonuc_typeI_TRD"/>
</dbReference>
<dbReference type="Proteomes" id="UP000186931">
    <property type="component" value="Unassembled WGS sequence"/>
</dbReference>
<dbReference type="PANTHER" id="PTHR30408">
    <property type="entry name" value="TYPE-1 RESTRICTION ENZYME ECOKI SPECIFICITY PROTEIN"/>
    <property type="match status" value="1"/>
</dbReference>
<dbReference type="Gene3D" id="3.90.220.20">
    <property type="entry name" value="DNA methylase specificity domains"/>
    <property type="match status" value="2"/>
</dbReference>
<proteinExistence type="inferred from homology"/>
<name>A0A1E8DYX8_9GAMM</name>
<dbReference type="EMBL" id="MKQS01000034">
    <property type="protein sequence ID" value="OFE42590.1"/>
    <property type="molecule type" value="Genomic_DNA"/>
</dbReference>
<evidence type="ECO:0000256" key="3">
    <source>
        <dbReference type="ARBA" id="ARBA00023125"/>
    </source>
</evidence>
<evidence type="ECO:0000256" key="2">
    <source>
        <dbReference type="ARBA" id="ARBA00022747"/>
    </source>
</evidence>
<accession>A0A1E8DYX8</accession>
<dbReference type="SUPFAM" id="SSF116734">
    <property type="entry name" value="DNA methylase specificity domain"/>
    <property type="match status" value="2"/>
</dbReference>
<dbReference type="CDD" id="cd17246">
    <property type="entry name" value="RMtype1_S_SonII-TRD2-CR2_like"/>
    <property type="match status" value="1"/>
</dbReference>
<dbReference type="GO" id="GO:0003677">
    <property type="term" value="F:DNA binding"/>
    <property type="evidence" value="ECO:0007669"/>
    <property type="project" value="UniProtKB-KW"/>
</dbReference>
<dbReference type="STRING" id="202956.BJN41_13570"/>
<dbReference type="AlphaFoldDB" id="A0A1E8DYX8"/>
<feature type="domain" description="Type I restriction modification DNA specificity" evidence="4">
    <location>
        <begin position="16"/>
        <end position="133"/>
    </location>
</feature>
<keyword evidence="2" id="KW-0680">Restriction system</keyword>
<dbReference type="InterPro" id="IPR052021">
    <property type="entry name" value="Type-I_RS_S_subunit"/>
</dbReference>
<sequence>MDFSECNFITEDDHNNFSKRSFVEKGDILYAMIGTIGNPVIVDTDKIFSIKNVALFKFNQKDKIYNRYFYHFLNSDVALKQLSQLSRGGTQKFVSLGNLRNLKIPLPPLEEQRRIASILDKADQIRQKRQQAIAKLDELLQATFIDMFGDPIKNEKGWKIGKIGDMLESVKYGSSDKATLDGEVPILRMNNITYSGEMYLADLKYITADQADEKYLVKQGDILFNRTNSKELVGKTAVYNGPEPMAYAGYLVRGRTLPEYMPEYISGFLNSSWGKSTLQSMCKSIIGMANINAKEFQSIRLPIPPSDLQKQFTKKVHAIRDHKLKLEKQLVQNNELFKALQQKAFNGTL</sequence>
<protein>
    <recommendedName>
        <fullName evidence="4">Type I restriction modification DNA specificity domain-containing protein</fullName>
    </recommendedName>
</protein>
<comment type="caution">
    <text evidence="5">The sequence shown here is derived from an EMBL/GenBank/DDBJ whole genome shotgun (WGS) entry which is preliminary data.</text>
</comment>
<evidence type="ECO:0000313" key="5">
    <source>
        <dbReference type="EMBL" id="OFE42590.1"/>
    </source>
</evidence>
<reference evidence="5 6" key="1">
    <citation type="submission" date="2016-10" db="EMBL/GenBank/DDBJ databases">
        <title>Genome of airborne Acinetobacter sp. 5-2Ac02 in the hospital environment: Species near to Acinetobacter towneri.</title>
        <authorList>
            <person name="Barbosa B."/>
            <person name="Fernandez-Garcia L."/>
            <person name="Gato E."/>
            <person name="Leao R."/>
            <person name="Albano R."/>
            <person name="Fernandez B."/>
            <person name="Fernandez-Cuenca F."/>
            <person name="Marques E."/>
            <person name="Tomas M."/>
        </authorList>
    </citation>
    <scope>NUCLEOTIDE SEQUENCE [LARGE SCALE GENOMIC DNA]</scope>
    <source>
        <strain evidence="5 6">5-2Ac02</strain>
    </source>
</reference>
<dbReference type="CDD" id="cd17524">
    <property type="entry name" value="RMtype1_S_EcoUTORF5051P-TRD2-CR2_like"/>
    <property type="match status" value="1"/>
</dbReference>
<dbReference type="Pfam" id="PF01420">
    <property type="entry name" value="Methylase_S"/>
    <property type="match status" value="2"/>
</dbReference>
<dbReference type="GO" id="GO:0009307">
    <property type="term" value="P:DNA restriction-modification system"/>
    <property type="evidence" value="ECO:0007669"/>
    <property type="project" value="UniProtKB-KW"/>
</dbReference>
<organism evidence="5 6">
    <name type="scientific">Acinetobacter towneri</name>
    <dbReference type="NCBI Taxonomy" id="202956"/>
    <lineage>
        <taxon>Bacteria</taxon>
        <taxon>Pseudomonadati</taxon>
        <taxon>Pseudomonadota</taxon>
        <taxon>Gammaproteobacteria</taxon>
        <taxon>Moraxellales</taxon>
        <taxon>Moraxellaceae</taxon>
        <taxon>Acinetobacter</taxon>
    </lineage>
</organism>
<keyword evidence="3" id="KW-0238">DNA-binding</keyword>
<evidence type="ECO:0000259" key="4">
    <source>
        <dbReference type="Pfam" id="PF01420"/>
    </source>
</evidence>